<keyword evidence="7" id="KW-0131">Cell cycle</keyword>
<feature type="domain" description="Shugoshin C-terminal" evidence="10">
    <location>
        <begin position="426"/>
        <end position="449"/>
    </location>
</feature>
<feature type="compositionally biased region" description="Polar residues" evidence="9">
    <location>
        <begin position="569"/>
        <end position="587"/>
    </location>
</feature>
<dbReference type="Pfam" id="PF07557">
    <property type="entry name" value="Shugoshin_C"/>
    <property type="match status" value="1"/>
</dbReference>
<keyword evidence="8" id="KW-0137">Centromere</keyword>
<evidence type="ECO:0000256" key="5">
    <source>
        <dbReference type="ARBA" id="ARBA00022829"/>
    </source>
</evidence>
<dbReference type="Pfam" id="PF07558">
    <property type="entry name" value="Shugoshin_N"/>
    <property type="match status" value="1"/>
</dbReference>
<evidence type="ECO:0000256" key="2">
    <source>
        <dbReference type="ARBA" id="ARBA00010845"/>
    </source>
</evidence>
<feature type="region of interest" description="Disordered" evidence="9">
    <location>
        <begin position="210"/>
        <end position="287"/>
    </location>
</feature>
<reference evidence="12 13" key="1">
    <citation type="submission" date="2016-03" db="EMBL/GenBank/DDBJ databases">
        <authorList>
            <person name="Devillers H."/>
        </authorList>
    </citation>
    <scope>NUCLEOTIDE SEQUENCE [LARGE SCALE GENOMIC DNA]</scope>
    <source>
        <strain evidence="12">CBS 10888</strain>
    </source>
</reference>
<feature type="region of interest" description="Disordered" evidence="9">
    <location>
        <begin position="1"/>
        <end position="33"/>
    </location>
</feature>
<feature type="compositionally biased region" description="Basic and acidic residues" evidence="9">
    <location>
        <begin position="501"/>
        <end position="518"/>
    </location>
</feature>
<dbReference type="EMBL" id="LT598460">
    <property type="protein sequence ID" value="SCU77605.1"/>
    <property type="molecule type" value="Genomic_DNA"/>
</dbReference>
<evidence type="ECO:0000256" key="4">
    <source>
        <dbReference type="ARBA" id="ARBA00022618"/>
    </source>
</evidence>
<feature type="region of interest" description="Disordered" evidence="9">
    <location>
        <begin position="569"/>
        <end position="632"/>
    </location>
</feature>
<feature type="region of interest" description="Disordered" evidence="9">
    <location>
        <begin position="448"/>
        <end position="552"/>
    </location>
</feature>
<comment type="similarity">
    <text evidence="2">Belongs to the shugoshin family.</text>
</comment>
<evidence type="ECO:0000259" key="10">
    <source>
        <dbReference type="Pfam" id="PF07557"/>
    </source>
</evidence>
<sequence>MAKTVRKRTPRATSTVGGKADNSRANKKDDASDTLDYCSNQSTLDCAEVPAIQQFQDLIDMQKEDFENIRVGLSQQNLQLARSNSGLMVKIREMDTSVSELIQENVGLRSKLSMKDSQLKQRLEETISTLERGVFQRMDEILHMFASVRQREGIEAPAESLLHRSAPFNEPRSILKRNRSSHPRSAETSHIGHRSSVATIAFNELQNEVFSPEHNSPTKSASEPRLSPAPKKRRKSSRRESLFHPSDFEFSDNSDHEESSAKAPEPTAYIGTTAPPLGYHGSSNQNEVDVPTEADTFMSATPPEPIEDVCNFTNSLIEYSIPEEIPERAVENSIVSDTSSKLPVYHDSVQDTQTETTHILPDSLQNSIERAHVANPDSHKSSFKSSMSSQEKVKHSMRSRGSQKKMIDEVMPTSTCGSTSELSDTSRTRRTRGKAINYAQPSLRAKMRRPTEKLVDATTVTNFRDMQVEGNRRKSRSGSRDGTPFIEDSTKRDSAIPASHETTESENKNTEKKNDPEPQKLANPAKIDMNPPTIPKLNPLKDITNNAPAKSSMKTKKLFRKAIVGDLGSENSCSLEDSSGNRSTSFRVNEEDLSVFDLLDDLKTSSAPRTHRARAREREEAGKRSRKTAFRL</sequence>
<accession>A0A1G4ILW8</accession>
<evidence type="ECO:0000313" key="12">
    <source>
        <dbReference type="EMBL" id="SCU77605.1"/>
    </source>
</evidence>
<feature type="compositionally biased region" description="Polar residues" evidence="9">
    <location>
        <begin position="412"/>
        <end position="425"/>
    </location>
</feature>
<evidence type="ECO:0000256" key="7">
    <source>
        <dbReference type="ARBA" id="ARBA00023306"/>
    </source>
</evidence>
<dbReference type="GO" id="GO:0051301">
    <property type="term" value="P:cell division"/>
    <property type="evidence" value="ECO:0007669"/>
    <property type="project" value="UniProtKB-KW"/>
</dbReference>
<dbReference type="GO" id="GO:0051757">
    <property type="term" value="P:meiotic sister chromatid separation"/>
    <property type="evidence" value="ECO:0007669"/>
    <property type="project" value="EnsemblFungi"/>
</dbReference>
<dbReference type="GO" id="GO:0007094">
    <property type="term" value="P:mitotic spindle assembly checkpoint signaling"/>
    <property type="evidence" value="ECO:0007669"/>
    <property type="project" value="EnsemblFungi"/>
</dbReference>
<dbReference type="GO" id="GO:0045144">
    <property type="term" value="P:meiotic sister chromatid segregation"/>
    <property type="evidence" value="ECO:0007669"/>
    <property type="project" value="EnsemblFungi"/>
</dbReference>
<dbReference type="GO" id="GO:0031134">
    <property type="term" value="P:sister chromatid biorientation"/>
    <property type="evidence" value="ECO:0007669"/>
    <property type="project" value="EnsemblFungi"/>
</dbReference>
<gene>
    <name evidence="12" type="ORF">LADA_0A01288G</name>
</gene>
<keyword evidence="5" id="KW-0159">Chromosome partition</keyword>
<feature type="region of interest" description="Disordered" evidence="9">
    <location>
        <begin position="374"/>
        <end position="436"/>
    </location>
</feature>
<evidence type="ECO:0000256" key="3">
    <source>
        <dbReference type="ARBA" id="ARBA00022454"/>
    </source>
</evidence>
<dbReference type="GO" id="GO:0005634">
    <property type="term" value="C:nucleus"/>
    <property type="evidence" value="ECO:0007669"/>
    <property type="project" value="InterPro"/>
</dbReference>
<organism evidence="12 13">
    <name type="scientific">Lachancea dasiensis</name>
    <dbReference type="NCBI Taxonomy" id="1072105"/>
    <lineage>
        <taxon>Eukaryota</taxon>
        <taxon>Fungi</taxon>
        <taxon>Dikarya</taxon>
        <taxon>Ascomycota</taxon>
        <taxon>Saccharomycotina</taxon>
        <taxon>Saccharomycetes</taxon>
        <taxon>Saccharomycetales</taxon>
        <taxon>Saccharomycetaceae</taxon>
        <taxon>Lachancea</taxon>
    </lineage>
</organism>
<evidence type="ECO:0000256" key="8">
    <source>
        <dbReference type="ARBA" id="ARBA00023328"/>
    </source>
</evidence>
<comment type="subcellular location">
    <subcellularLocation>
        <location evidence="1">Chromosome</location>
        <location evidence="1">Centromere</location>
    </subcellularLocation>
</comment>
<dbReference type="Proteomes" id="UP000190274">
    <property type="component" value="Chromosome A"/>
</dbReference>
<evidence type="ECO:0000256" key="1">
    <source>
        <dbReference type="ARBA" id="ARBA00004584"/>
    </source>
</evidence>
<dbReference type="InterPro" id="IPR011516">
    <property type="entry name" value="Shugoshin_N"/>
</dbReference>
<dbReference type="GO" id="GO:0051383">
    <property type="term" value="P:kinetochore organization"/>
    <property type="evidence" value="ECO:0007669"/>
    <property type="project" value="EnsemblFungi"/>
</dbReference>
<keyword evidence="13" id="KW-1185">Reference proteome</keyword>
<name>A0A1G4ILW8_9SACH</name>
<dbReference type="AlphaFoldDB" id="A0A1G4ILW8"/>
<protein>
    <submittedName>
        <fullName evidence="12">LADA_0A01288g1_1</fullName>
    </submittedName>
</protein>
<evidence type="ECO:0000313" key="13">
    <source>
        <dbReference type="Proteomes" id="UP000190274"/>
    </source>
</evidence>
<dbReference type="OrthoDB" id="5394106at2759"/>
<dbReference type="GO" id="GO:0070199">
    <property type="term" value="P:establishment of protein localization to chromosome"/>
    <property type="evidence" value="ECO:0007669"/>
    <property type="project" value="EnsemblFungi"/>
</dbReference>
<feature type="domain" description="Shugoshin N-terminal coiled-coil" evidence="11">
    <location>
        <begin position="74"/>
        <end position="112"/>
    </location>
</feature>
<evidence type="ECO:0000256" key="6">
    <source>
        <dbReference type="ARBA" id="ARBA00023054"/>
    </source>
</evidence>
<feature type="compositionally biased region" description="Basic residues" evidence="9">
    <location>
        <begin position="1"/>
        <end position="10"/>
    </location>
</feature>
<keyword evidence="4" id="KW-0132">Cell division</keyword>
<evidence type="ECO:0000259" key="11">
    <source>
        <dbReference type="Pfam" id="PF07558"/>
    </source>
</evidence>
<dbReference type="STRING" id="1266660.A0A1G4ILW8"/>
<evidence type="ECO:0000256" key="9">
    <source>
        <dbReference type="SAM" id="MobiDB-lite"/>
    </source>
</evidence>
<feature type="compositionally biased region" description="Basic and acidic residues" evidence="9">
    <location>
        <begin position="21"/>
        <end position="31"/>
    </location>
</feature>
<feature type="compositionally biased region" description="Polar residues" evidence="9">
    <location>
        <begin position="210"/>
        <end position="221"/>
    </location>
</feature>
<dbReference type="GO" id="GO:0000070">
    <property type="term" value="P:mitotic sister chromatid segregation"/>
    <property type="evidence" value="ECO:0007669"/>
    <property type="project" value="EnsemblFungi"/>
</dbReference>
<feature type="region of interest" description="Disordered" evidence="9">
    <location>
        <begin position="165"/>
        <end position="195"/>
    </location>
</feature>
<keyword evidence="3" id="KW-0158">Chromosome</keyword>
<proteinExistence type="inferred from homology"/>
<dbReference type="InterPro" id="IPR011515">
    <property type="entry name" value="Shugoshin_C"/>
</dbReference>
<dbReference type="GO" id="GO:0000776">
    <property type="term" value="C:kinetochore"/>
    <property type="evidence" value="ECO:0007669"/>
    <property type="project" value="EnsemblFungi"/>
</dbReference>
<keyword evidence="6" id="KW-0175">Coiled coil</keyword>
<dbReference type="GO" id="GO:0034090">
    <property type="term" value="P:maintenance of meiotic sister chromatid cohesion"/>
    <property type="evidence" value="ECO:0007669"/>
    <property type="project" value="EnsemblFungi"/>
</dbReference>
<dbReference type="GO" id="GO:0034096">
    <property type="term" value="P:positive regulation of maintenance of meiotic sister chromatid cohesion"/>
    <property type="evidence" value="ECO:0007669"/>
    <property type="project" value="EnsemblFungi"/>
</dbReference>